<evidence type="ECO:0000256" key="1">
    <source>
        <dbReference type="ARBA" id="ARBA00022598"/>
    </source>
</evidence>
<dbReference type="Pfam" id="PF00152">
    <property type="entry name" value="tRNA-synt_2"/>
    <property type="match status" value="1"/>
</dbReference>
<dbReference type="InterPro" id="IPR045864">
    <property type="entry name" value="aa-tRNA-synth_II/BPL/LPL"/>
</dbReference>
<feature type="compositionally biased region" description="Basic and acidic residues" evidence="6">
    <location>
        <begin position="39"/>
        <end position="54"/>
    </location>
</feature>
<dbReference type="PANTHER" id="PTHR42918">
    <property type="entry name" value="LYSYL-TRNA SYNTHETASE"/>
    <property type="match status" value="1"/>
</dbReference>
<dbReference type="PRINTS" id="PR00982">
    <property type="entry name" value="TRNASYNTHLYS"/>
</dbReference>
<evidence type="ECO:0000256" key="5">
    <source>
        <dbReference type="ARBA" id="ARBA00030563"/>
    </source>
</evidence>
<keyword evidence="9" id="KW-1185">Reference proteome</keyword>
<feature type="non-terminal residue" evidence="8">
    <location>
        <position position="1"/>
    </location>
</feature>
<dbReference type="InterPro" id="IPR004365">
    <property type="entry name" value="NA-bd_OB_tRNA"/>
</dbReference>
<dbReference type="SUPFAM" id="SSF50249">
    <property type="entry name" value="Nucleic acid-binding proteins"/>
    <property type="match status" value="1"/>
</dbReference>
<dbReference type="GO" id="GO:0004824">
    <property type="term" value="F:lysine-tRNA ligase activity"/>
    <property type="evidence" value="ECO:0007669"/>
    <property type="project" value="InterPro"/>
</dbReference>
<feature type="domain" description="Aminoacyl-transfer RNA synthetases class-II family profile" evidence="7">
    <location>
        <begin position="231"/>
        <end position="583"/>
    </location>
</feature>
<organism evidence="8 9">
    <name type="scientific">Verticillium longisporum</name>
    <name type="common">Verticillium dahliae var. longisporum</name>
    <dbReference type="NCBI Taxonomy" id="100787"/>
    <lineage>
        <taxon>Eukaryota</taxon>
        <taxon>Fungi</taxon>
        <taxon>Dikarya</taxon>
        <taxon>Ascomycota</taxon>
        <taxon>Pezizomycotina</taxon>
        <taxon>Sordariomycetes</taxon>
        <taxon>Hypocreomycetidae</taxon>
        <taxon>Glomerellales</taxon>
        <taxon>Plectosphaerellaceae</taxon>
        <taxon>Verticillium</taxon>
    </lineage>
</organism>
<dbReference type="PROSITE" id="PS50862">
    <property type="entry name" value="AA_TRNA_LIGASE_II"/>
    <property type="match status" value="1"/>
</dbReference>
<dbReference type="GO" id="GO:0070154">
    <property type="term" value="P:mitochondrial lysyl-tRNA aminoacylation"/>
    <property type="evidence" value="ECO:0007669"/>
    <property type="project" value="TreeGrafter"/>
</dbReference>
<dbReference type="Gene3D" id="2.40.50.140">
    <property type="entry name" value="Nucleic acid-binding proteins"/>
    <property type="match status" value="1"/>
</dbReference>
<dbReference type="Pfam" id="PF01336">
    <property type="entry name" value="tRNA_anti-codon"/>
    <property type="match status" value="1"/>
</dbReference>
<dbReference type="Gene3D" id="3.30.930.10">
    <property type="entry name" value="Bira Bifunctional Protein, Domain 2"/>
    <property type="match status" value="1"/>
</dbReference>
<reference evidence="8 9" key="1">
    <citation type="submission" date="2015-05" db="EMBL/GenBank/DDBJ databases">
        <authorList>
            <person name="Wang D.B."/>
            <person name="Wang M."/>
        </authorList>
    </citation>
    <scope>NUCLEOTIDE SEQUENCE [LARGE SCALE GENOMIC DNA]</scope>
    <source>
        <strain evidence="8">VL1</strain>
    </source>
</reference>
<dbReference type="GO" id="GO:0005524">
    <property type="term" value="F:ATP binding"/>
    <property type="evidence" value="ECO:0007669"/>
    <property type="project" value="UniProtKB-KW"/>
</dbReference>
<dbReference type="SUPFAM" id="SSF55681">
    <property type="entry name" value="Class II aaRS and biotin synthetases"/>
    <property type="match status" value="1"/>
</dbReference>
<evidence type="ECO:0000256" key="6">
    <source>
        <dbReference type="SAM" id="MobiDB-lite"/>
    </source>
</evidence>
<protein>
    <recommendedName>
        <fullName evidence="5">Lysyl-tRNA synthetase</fullName>
    </recommendedName>
</protein>
<dbReference type="GO" id="GO:0005739">
    <property type="term" value="C:mitochondrion"/>
    <property type="evidence" value="ECO:0007669"/>
    <property type="project" value="TreeGrafter"/>
</dbReference>
<dbReference type="InterPro" id="IPR044136">
    <property type="entry name" value="Lys-tRNA-ligase_II_N"/>
</dbReference>
<evidence type="ECO:0000313" key="8">
    <source>
        <dbReference type="EMBL" id="CRK40442.1"/>
    </source>
</evidence>
<gene>
    <name evidence="8" type="ORF">BN1708_008229</name>
</gene>
<evidence type="ECO:0000313" key="9">
    <source>
        <dbReference type="Proteomes" id="UP000044602"/>
    </source>
</evidence>
<dbReference type="EMBL" id="CVQH01026305">
    <property type="protein sequence ID" value="CRK40442.1"/>
    <property type="molecule type" value="Genomic_DNA"/>
</dbReference>
<sequence length="602" mass="66224">AMTTAQCLRVCRPSMRALAAPAAAVRPFHIGPSSSTSRLLRDERDRAASAEATEDRVTEFKKMRQKTLGEAGEKELFSQTHPRLKSREGRMSIAKFRTNWLNQDPPDSSKYVTLDGRIQSIRKHGNKLIFVTMVNDRKTIQGMINFKNMKPPMPLDAFKLFGRMIEKGDHISITGKPARSGTGERILEAHILPELLSPALEQIPESLTDPETKSQKRHVDMLVNPEVADTLRLKSHLMQRIRHHFLEDDFLEVQTPILAKNAGGAVARPFTTRATEFPSKELSLRVAPELWLKRLVIGGLHKVFEMGPSFRNEGIDATHNPEFTTCEFYSAYSSLEDLIRITESLLHGLANHCDDLIANELTSLPRIDVAKFAAPFQQVEFIPSLERALGLRLPNLTGPEALPELIAILKIAGIPLPGGSIPSTLPKLLDRLAAVHLEPKSFDRPAFITHHPACMSPLAKSFQCPTTGQLVSARAELFVDGRELANMYEEENDPAAQARKLAEHRILAGQKPGEEDGELDADMEAAPLDKSYIKAMEAGLPPTGGWGCGVDRLVMLFSGANRISDCLTFGTLRNVVGLSAEDPGRAAAGGSTAEGEGEPEKK</sequence>
<dbReference type="InterPro" id="IPR018149">
    <property type="entry name" value="Lys-tRNA-synth_II_C"/>
</dbReference>
<keyword evidence="3" id="KW-0067">ATP-binding</keyword>
<dbReference type="PANTHER" id="PTHR42918:SF5">
    <property type="entry name" value="LYSINE--TRNA LIGASE, MITOCHONDRIAL"/>
    <property type="match status" value="1"/>
</dbReference>
<evidence type="ECO:0000259" key="7">
    <source>
        <dbReference type="PROSITE" id="PS50862"/>
    </source>
</evidence>
<dbReference type="GO" id="GO:0000049">
    <property type="term" value="F:tRNA binding"/>
    <property type="evidence" value="ECO:0007669"/>
    <property type="project" value="TreeGrafter"/>
</dbReference>
<dbReference type="InterPro" id="IPR006195">
    <property type="entry name" value="aa-tRNA-synth_II"/>
</dbReference>
<dbReference type="Proteomes" id="UP000044602">
    <property type="component" value="Unassembled WGS sequence"/>
</dbReference>
<proteinExistence type="predicted"/>
<dbReference type="AlphaFoldDB" id="A0A0G4N1W8"/>
<evidence type="ECO:0000256" key="3">
    <source>
        <dbReference type="ARBA" id="ARBA00022840"/>
    </source>
</evidence>
<keyword evidence="1" id="KW-0436">Ligase</keyword>
<dbReference type="InterPro" id="IPR004364">
    <property type="entry name" value="Aa-tRNA-synt_II"/>
</dbReference>
<keyword evidence="2" id="KW-0547">Nucleotide-binding</keyword>
<dbReference type="CDD" id="cd04322">
    <property type="entry name" value="LysRS_N"/>
    <property type="match status" value="1"/>
</dbReference>
<dbReference type="STRING" id="100787.A0A0G4N1W8"/>
<feature type="region of interest" description="Disordered" evidence="6">
    <location>
        <begin position="581"/>
        <end position="602"/>
    </location>
</feature>
<feature type="region of interest" description="Disordered" evidence="6">
    <location>
        <begin position="28"/>
        <end position="54"/>
    </location>
</feature>
<dbReference type="InterPro" id="IPR012340">
    <property type="entry name" value="NA-bd_OB-fold"/>
</dbReference>
<evidence type="ECO:0000256" key="2">
    <source>
        <dbReference type="ARBA" id="ARBA00022741"/>
    </source>
</evidence>
<keyword evidence="4" id="KW-0030">Aminoacyl-tRNA synthetase</keyword>
<name>A0A0G4N1W8_VERLO</name>
<evidence type="ECO:0000256" key="4">
    <source>
        <dbReference type="ARBA" id="ARBA00023146"/>
    </source>
</evidence>
<accession>A0A0G4N1W8</accession>